<dbReference type="PROSITE" id="PS50850">
    <property type="entry name" value="MFS"/>
    <property type="match status" value="1"/>
</dbReference>
<dbReference type="PRINTS" id="PR01035">
    <property type="entry name" value="TCRTETA"/>
</dbReference>
<dbReference type="EMBL" id="CP036298">
    <property type="protein sequence ID" value="QDV27058.1"/>
    <property type="molecule type" value="Genomic_DNA"/>
</dbReference>
<evidence type="ECO:0000256" key="3">
    <source>
        <dbReference type="ARBA" id="ARBA00007520"/>
    </source>
</evidence>
<comment type="subcellular location">
    <subcellularLocation>
        <location evidence="2">Membrane</location>
        <topology evidence="2">Multi-pass membrane protein</topology>
    </subcellularLocation>
</comment>
<dbReference type="Pfam" id="PF07690">
    <property type="entry name" value="MFS_1"/>
    <property type="match status" value="1"/>
</dbReference>
<protein>
    <submittedName>
        <fullName evidence="10">Tetracycline resistance protein, class C</fullName>
    </submittedName>
</protein>
<keyword evidence="11" id="KW-1185">Reference proteome</keyword>
<feature type="transmembrane region" description="Helical" evidence="8">
    <location>
        <begin position="394"/>
        <end position="412"/>
    </location>
</feature>
<dbReference type="SUPFAM" id="SSF103473">
    <property type="entry name" value="MFS general substrate transporter"/>
    <property type="match status" value="1"/>
</dbReference>
<dbReference type="OrthoDB" id="9793283at2"/>
<feature type="transmembrane region" description="Helical" evidence="8">
    <location>
        <begin position="298"/>
        <end position="316"/>
    </location>
</feature>
<evidence type="ECO:0000256" key="7">
    <source>
        <dbReference type="ARBA" id="ARBA00023136"/>
    </source>
</evidence>
<dbReference type="AlphaFoldDB" id="A0A518GES8"/>
<keyword evidence="6 8" id="KW-1133">Transmembrane helix</keyword>
<dbReference type="InterPro" id="IPR005829">
    <property type="entry name" value="Sugar_transporter_CS"/>
</dbReference>
<dbReference type="GO" id="GO:0016020">
    <property type="term" value="C:membrane"/>
    <property type="evidence" value="ECO:0007669"/>
    <property type="project" value="UniProtKB-SubCell"/>
</dbReference>
<accession>A0A518GES8</accession>
<dbReference type="InterPro" id="IPR011701">
    <property type="entry name" value="MFS"/>
</dbReference>
<dbReference type="PANTHER" id="PTHR23504">
    <property type="entry name" value="MAJOR FACILITATOR SUPERFAMILY DOMAIN-CONTAINING PROTEIN 10"/>
    <property type="match status" value="1"/>
</dbReference>
<dbReference type="Proteomes" id="UP000318017">
    <property type="component" value="Chromosome"/>
</dbReference>
<organism evidence="10 11">
    <name type="scientific">Aureliella helgolandensis</name>
    <dbReference type="NCBI Taxonomy" id="2527968"/>
    <lineage>
        <taxon>Bacteria</taxon>
        <taxon>Pseudomonadati</taxon>
        <taxon>Planctomycetota</taxon>
        <taxon>Planctomycetia</taxon>
        <taxon>Pirellulales</taxon>
        <taxon>Pirellulaceae</taxon>
        <taxon>Aureliella</taxon>
    </lineage>
</organism>
<comment type="similarity">
    <text evidence="3">Belongs to the major facilitator superfamily. TCR/Tet family.</text>
</comment>
<dbReference type="GO" id="GO:0022857">
    <property type="term" value="F:transmembrane transporter activity"/>
    <property type="evidence" value="ECO:0007669"/>
    <property type="project" value="InterPro"/>
</dbReference>
<keyword evidence="5 8" id="KW-0812">Transmembrane</keyword>
<feature type="transmembrane region" description="Helical" evidence="8">
    <location>
        <begin position="56"/>
        <end position="81"/>
    </location>
</feature>
<evidence type="ECO:0000259" key="9">
    <source>
        <dbReference type="PROSITE" id="PS50850"/>
    </source>
</evidence>
<dbReference type="PROSITE" id="PS00216">
    <property type="entry name" value="SUGAR_TRANSPORT_1"/>
    <property type="match status" value="1"/>
</dbReference>
<dbReference type="PANTHER" id="PTHR23504:SF15">
    <property type="entry name" value="MAJOR FACILITATOR SUPERFAMILY (MFS) PROFILE DOMAIN-CONTAINING PROTEIN"/>
    <property type="match status" value="1"/>
</dbReference>
<dbReference type="CDD" id="cd17388">
    <property type="entry name" value="MFS_TetA"/>
    <property type="match status" value="1"/>
</dbReference>
<feature type="transmembrane region" description="Helical" evidence="8">
    <location>
        <begin position="267"/>
        <end position="286"/>
    </location>
</feature>
<dbReference type="InterPro" id="IPR020846">
    <property type="entry name" value="MFS_dom"/>
</dbReference>
<reference evidence="10 11" key="1">
    <citation type="submission" date="2019-02" db="EMBL/GenBank/DDBJ databases">
        <title>Deep-cultivation of Planctomycetes and their phenomic and genomic characterization uncovers novel biology.</title>
        <authorList>
            <person name="Wiegand S."/>
            <person name="Jogler M."/>
            <person name="Boedeker C."/>
            <person name="Pinto D."/>
            <person name="Vollmers J."/>
            <person name="Rivas-Marin E."/>
            <person name="Kohn T."/>
            <person name="Peeters S.H."/>
            <person name="Heuer A."/>
            <person name="Rast P."/>
            <person name="Oberbeckmann S."/>
            <person name="Bunk B."/>
            <person name="Jeske O."/>
            <person name="Meyerdierks A."/>
            <person name="Storesund J.E."/>
            <person name="Kallscheuer N."/>
            <person name="Luecker S."/>
            <person name="Lage O.M."/>
            <person name="Pohl T."/>
            <person name="Merkel B.J."/>
            <person name="Hornburger P."/>
            <person name="Mueller R.-W."/>
            <person name="Bruemmer F."/>
            <person name="Labrenz M."/>
            <person name="Spormann A.M."/>
            <person name="Op den Camp H."/>
            <person name="Overmann J."/>
            <person name="Amann R."/>
            <person name="Jetten M.S.M."/>
            <person name="Mascher T."/>
            <person name="Medema M.H."/>
            <person name="Devos D.P."/>
            <person name="Kaster A.-K."/>
            <person name="Ovreas L."/>
            <person name="Rohde M."/>
            <person name="Galperin M.Y."/>
            <person name="Jogler C."/>
        </authorList>
    </citation>
    <scope>NUCLEOTIDE SEQUENCE [LARGE SCALE GENOMIC DNA]</scope>
    <source>
        <strain evidence="10 11">Q31a</strain>
    </source>
</reference>
<gene>
    <name evidence="10" type="primary">tetA</name>
    <name evidence="10" type="ORF">Q31a_54390</name>
</gene>
<dbReference type="InterPro" id="IPR001958">
    <property type="entry name" value="Tet-R_TetA/multi-R_MdtG-like"/>
</dbReference>
<evidence type="ECO:0000256" key="1">
    <source>
        <dbReference type="ARBA" id="ARBA00003279"/>
    </source>
</evidence>
<feature type="transmembrane region" description="Helical" evidence="8">
    <location>
        <begin position="93"/>
        <end position="116"/>
    </location>
</feature>
<evidence type="ECO:0000313" key="10">
    <source>
        <dbReference type="EMBL" id="QDV27058.1"/>
    </source>
</evidence>
<feature type="transmembrane region" description="Helical" evidence="8">
    <location>
        <begin position="179"/>
        <end position="199"/>
    </location>
</feature>
<dbReference type="RefSeq" id="WP_145083858.1">
    <property type="nucleotide sequence ID" value="NZ_CP036298.1"/>
</dbReference>
<sequence length="421" mass="45141">MSSHTDTPATTPANQPPRRAAVIFIFITVLLDVLSLGLIIPVLPTMIKEEFLQNDLALAAVYVGWFGTLWALMQFLFSPLMGAISDQFGRRPVILISCFGLGLDYVLMAVAPNIVWLFVGRALSGIMAASFSTAGAYIADVTPPEKRAASFGLIGAAWGIGFVVGPAVGGGLGEYGLRLPLWFAAGLTLLNALYGYFILPESLAVENRSKFSWKKANPLGALKLLRSHAELLGLASVLLIYQLAHQVLSNVFVLYTEHRYAWTPKTIGLTLTVVGIMSVVMQGFVVRRTAAKLGEWRMLFIALICGGIGYSIYGLAATGGMFWAAIPVFAFVGYFSPAIQGLMTRRVNASEQGQLQGANSCLMGIAGMLGPVMFTNVFSKGIQNPIGELPGAPFFLAAGLHVTAIVVALVIMRRSRKMAEA</sequence>
<dbReference type="Gene3D" id="1.20.1250.20">
    <property type="entry name" value="MFS general substrate transporter like domains"/>
    <property type="match status" value="1"/>
</dbReference>
<evidence type="ECO:0000256" key="2">
    <source>
        <dbReference type="ARBA" id="ARBA00004141"/>
    </source>
</evidence>
<name>A0A518GES8_9BACT</name>
<keyword evidence="7 8" id="KW-0472">Membrane</keyword>
<evidence type="ECO:0000313" key="11">
    <source>
        <dbReference type="Proteomes" id="UP000318017"/>
    </source>
</evidence>
<evidence type="ECO:0000256" key="6">
    <source>
        <dbReference type="ARBA" id="ARBA00022989"/>
    </source>
</evidence>
<evidence type="ECO:0000256" key="8">
    <source>
        <dbReference type="SAM" id="Phobius"/>
    </source>
</evidence>
<keyword evidence="4" id="KW-0813">Transport</keyword>
<dbReference type="InterPro" id="IPR036259">
    <property type="entry name" value="MFS_trans_sf"/>
</dbReference>
<feature type="transmembrane region" description="Helical" evidence="8">
    <location>
        <begin position="122"/>
        <end position="139"/>
    </location>
</feature>
<proteinExistence type="inferred from homology"/>
<feature type="transmembrane region" description="Helical" evidence="8">
    <location>
        <begin position="151"/>
        <end position="173"/>
    </location>
</feature>
<feature type="transmembrane region" description="Helical" evidence="8">
    <location>
        <begin position="355"/>
        <end position="374"/>
    </location>
</feature>
<evidence type="ECO:0000256" key="4">
    <source>
        <dbReference type="ARBA" id="ARBA00022448"/>
    </source>
</evidence>
<feature type="transmembrane region" description="Helical" evidence="8">
    <location>
        <begin position="231"/>
        <end position="255"/>
    </location>
</feature>
<feature type="transmembrane region" description="Helical" evidence="8">
    <location>
        <begin position="322"/>
        <end position="343"/>
    </location>
</feature>
<feature type="transmembrane region" description="Helical" evidence="8">
    <location>
        <begin position="21"/>
        <end position="44"/>
    </location>
</feature>
<dbReference type="KEGG" id="ahel:Q31a_54390"/>
<evidence type="ECO:0000256" key="5">
    <source>
        <dbReference type="ARBA" id="ARBA00022692"/>
    </source>
</evidence>
<feature type="domain" description="Major facilitator superfamily (MFS) profile" evidence="9">
    <location>
        <begin position="21"/>
        <end position="416"/>
    </location>
</feature>
<comment type="function">
    <text evidence="1">Resistance to tetracycline by an active tetracycline efflux. This is an energy-dependent process that decreases the accumulation of the antibiotic in whole cells. This protein functions as a metal-tetracycline/H(+) antiporter.</text>
</comment>